<evidence type="ECO:0000256" key="12">
    <source>
        <dbReference type="ARBA" id="ARBA00023180"/>
    </source>
</evidence>
<dbReference type="InterPro" id="IPR001148">
    <property type="entry name" value="CA_dom"/>
</dbReference>
<feature type="non-terminal residue" evidence="19">
    <location>
        <position position="326"/>
    </location>
</feature>
<keyword evidence="8 17" id="KW-0732">Signal</keyword>
<dbReference type="GO" id="GO:0008270">
    <property type="term" value="F:zinc ion binding"/>
    <property type="evidence" value="ECO:0007669"/>
    <property type="project" value="UniProtKB-UniRule"/>
</dbReference>
<comment type="cofactor">
    <cofactor evidence="1 17">
        <name>Zn(2+)</name>
        <dbReference type="ChEBI" id="CHEBI:29105"/>
    </cofactor>
</comment>
<dbReference type="GO" id="GO:0004089">
    <property type="term" value="F:carbonate dehydratase activity"/>
    <property type="evidence" value="ECO:0007669"/>
    <property type="project" value="UniProtKB-UniRule"/>
</dbReference>
<comment type="subcellular location">
    <subcellularLocation>
        <location evidence="2">Cell membrane</location>
        <topology evidence="2">Lipid-anchor</topology>
        <topology evidence="2">GPI-anchor</topology>
    </subcellularLocation>
</comment>
<keyword evidence="10" id="KW-0472">Membrane</keyword>
<evidence type="ECO:0000256" key="9">
    <source>
        <dbReference type="ARBA" id="ARBA00022833"/>
    </source>
</evidence>
<feature type="signal peptide" evidence="17">
    <location>
        <begin position="1"/>
        <end position="18"/>
    </location>
</feature>
<dbReference type="Pfam" id="PF00194">
    <property type="entry name" value="Carb_anhydrase"/>
    <property type="match status" value="1"/>
</dbReference>
<evidence type="ECO:0000256" key="6">
    <source>
        <dbReference type="ARBA" id="ARBA00022622"/>
    </source>
</evidence>
<organism evidence="19 20">
    <name type="scientific">Pitta sordida</name>
    <name type="common">Hooded pitta</name>
    <dbReference type="NCBI Taxonomy" id="9163"/>
    <lineage>
        <taxon>Eukaryota</taxon>
        <taxon>Metazoa</taxon>
        <taxon>Chordata</taxon>
        <taxon>Craniata</taxon>
        <taxon>Vertebrata</taxon>
        <taxon>Euteleostomi</taxon>
        <taxon>Archelosauria</taxon>
        <taxon>Archosauria</taxon>
        <taxon>Dinosauria</taxon>
        <taxon>Saurischia</taxon>
        <taxon>Theropoda</taxon>
        <taxon>Coelurosauria</taxon>
        <taxon>Aves</taxon>
        <taxon>Neognathae</taxon>
        <taxon>Neoaves</taxon>
        <taxon>Telluraves</taxon>
        <taxon>Australaves</taxon>
        <taxon>Passeriformes</taxon>
        <taxon>Pittidae</taxon>
        <taxon>Pitta</taxon>
    </lineage>
</organism>
<evidence type="ECO:0000256" key="15">
    <source>
        <dbReference type="ARBA" id="ARBA00045603"/>
    </source>
</evidence>
<dbReference type="Proteomes" id="UP000633448">
    <property type="component" value="Unassembled WGS sequence"/>
</dbReference>
<evidence type="ECO:0000256" key="14">
    <source>
        <dbReference type="ARBA" id="ARBA00023288"/>
    </source>
</evidence>
<dbReference type="PROSITE" id="PS51144">
    <property type="entry name" value="ALPHA_CA_2"/>
    <property type="match status" value="1"/>
</dbReference>
<keyword evidence="11" id="KW-1015">Disulfide bond</keyword>
<evidence type="ECO:0000256" key="3">
    <source>
        <dbReference type="ARBA" id="ARBA00010718"/>
    </source>
</evidence>
<dbReference type="AlphaFoldDB" id="A0A851F011"/>
<evidence type="ECO:0000256" key="8">
    <source>
        <dbReference type="ARBA" id="ARBA00022729"/>
    </source>
</evidence>
<dbReference type="InterPro" id="IPR041874">
    <property type="entry name" value="CA4/CA15"/>
</dbReference>
<dbReference type="InterPro" id="IPR023561">
    <property type="entry name" value="Carbonic_anhydrase_a-class"/>
</dbReference>
<evidence type="ECO:0000256" key="17">
    <source>
        <dbReference type="RuleBase" id="RU367011"/>
    </source>
</evidence>
<keyword evidence="5" id="KW-1003">Cell membrane</keyword>
<evidence type="ECO:0000256" key="10">
    <source>
        <dbReference type="ARBA" id="ARBA00023136"/>
    </source>
</evidence>
<evidence type="ECO:0000256" key="4">
    <source>
        <dbReference type="ARBA" id="ARBA00011736"/>
    </source>
</evidence>
<evidence type="ECO:0000256" key="11">
    <source>
        <dbReference type="ARBA" id="ARBA00023157"/>
    </source>
</evidence>
<comment type="function">
    <text evidence="15">Catalyzes the reversible hydration of carbon dioxide into bicarbonate and protons and thus is essential to maintaining intracellular and extracellular pH. May stimulate the sodium/bicarbonate transporter activity of SLC4A4 that acts in pH homeostasis. It is essential for acid overload removal from the retina and retina epithelium, and acid release in the choriocapillaris in the choroid.</text>
</comment>
<sequence length="326" mass="36717">MELLVLALFSLHVLRTEAVVGSRWCYRSQKCAQPECQDPHEWHLTDAACKGTRQSPINIVTRDVVYDKSLKPLTFEGYDVKGSAKWVVENNGHTGKCCQMFWAGVFKVALNAVPKVEGGGLKTKYKAVEFHLHWGIPGEQQYIPGSEHSIDGEKYAMELHLVHIREDVSDVTEAKKHKDGLAVLAFFIKVAEKENKNYTTLLNDLEKIKYKGETSPIDPLPLSSLLPPKEDLGKYYRYEGSLTTPDCYEGVIWTVFEEPVELSLSQLSQFAALHFDGKNSTPMIENFRPPQPLNGRKVSWSSASILLPTAQLFMLLLTLTYILTSL</sequence>
<dbReference type="EMBL" id="WEKX01007413">
    <property type="protein sequence ID" value="NWI87795.1"/>
    <property type="molecule type" value="Genomic_DNA"/>
</dbReference>
<dbReference type="EC" id="4.2.1.1" evidence="17"/>
<comment type="caution">
    <text evidence="19">The sequence shown here is derived from an EMBL/GenBank/DDBJ whole genome shotgun (WGS) entry which is preliminary data.</text>
</comment>
<keyword evidence="20" id="KW-1185">Reference proteome</keyword>
<evidence type="ECO:0000313" key="19">
    <source>
        <dbReference type="EMBL" id="NWI87795.1"/>
    </source>
</evidence>
<comment type="similarity">
    <text evidence="3 17">Belongs to the alpha-carbonic anhydrase family.</text>
</comment>
<keyword evidence="14" id="KW-0449">Lipoprotein</keyword>
<dbReference type="GO" id="GO:0098552">
    <property type="term" value="C:side of membrane"/>
    <property type="evidence" value="ECO:0007669"/>
    <property type="project" value="UniProtKB-KW"/>
</dbReference>
<dbReference type="Gene3D" id="3.10.200.10">
    <property type="entry name" value="Alpha carbonic anhydrase"/>
    <property type="match status" value="1"/>
</dbReference>
<dbReference type="PROSITE" id="PS00162">
    <property type="entry name" value="ALPHA_CA_1"/>
    <property type="match status" value="1"/>
</dbReference>
<feature type="domain" description="Alpha-carbonic anhydrase" evidence="18">
    <location>
        <begin position="22"/>
        <end position="302"/>
    </location>
</feature>
<evidence type="ECO:0000256" key="7">
    <source>
        <dbReference type="ARBA" id="ARBA00022723"/>
    </source>
</evidence>
<feature type="chain" id="PRO_5033098806" description="Carbonic anhydrase" evidence="17">
    <location>
        <begin position="19"/>
        <end position="326"/>
    </location>
</feature>
<dbReference type="InterPro" id="IPR018338">
    <property type="entry name" value="Carbonic_anhydrase_a-class_CS"/>
</dbReference>
<evidence type="ECO:0000256" key="13">
    <source>
        <dbReference type="ARBA" id="ARBA00023239"/>
    </source>
</evidence>
<dbReference type="FunFam" id="3.10.200.10:FF:000003">
    <property type="entry name" value="Carbonic anhydrase 12"/>
    <property type="match status" value="1"/>
</dbReference>
<name>A0A851F011_PITSO</name>
<keyword evidence="9 17" id="KW-0862">Zinc</keyword>
<proteinExistence type="inferred from homology"/>
<comment type="subunit">
    <text evidence="4">Interacts with SLC4A4.</text>
</comment>
<evidence type="ECO:0000259" key="18">
    <source>
        <dbReference type="PROSITE" id="PS51144"/>
    </source>
</evidence>
<dbReference type="InterPro" id="IPR036398">
    <property type="entry name" value="CA_dom_sf"/>
</dbReference>
<dbReference type="SMART" id="SM01057">
    <property type="entry name" value="Carb_anhydrase"/>
    <property type="match status" value="1"/>
</dbReference>
<comment type="catalytic activity">
    <reaction evidence="16">
        <text>hydrogencarbonate + H(+) = CO2 + H2O</text>
        <dbReference type="Rhea" id="RHEA:10748"/>
        <dbReference type="ChEBI" id="CHEBI:15377"/>
        <dbReference type="ChEBI" id="CHEBI:15378"/>
        <dbReference type="ChEBI" id="CHEBI:16526"/>
        <dbReference type="ChEBI" id="CHEBI:17544"/>
        <dbReference type="EC" id="4.2.1.1"/>
    </reaction>
    <physiologicalReaction direction="left-to-right" evidence="16">
        <dbReference type="Rhea" id="RHEA:10749"/>
    </physiologicalReaction>
    <physiologicalReaction direction="right-to-left" evidence="16">
        <dbReference type="Rhea" id="RHEA:10750"/>
    </physiologicalReaction>
</comment>
<comment type="function">
    <text evidence="17">Reversible hydration of carbon dioxide.</text>
</comment>
<evidence type="ECO:0000256" key="2">
    <source>
        <dbReference type="ARBA" id="ARBA00004609"/>
    </source>
</evidence>
<evidence type="ECO:0000256" key="16">
    <source>
        <dbReference type="ARBA" id="ARBA00049061"/>
    </source>
</evidence>
<evidence type="ECO:0000256" key="1">
    <source>
        <dbReference type="ARBA" id="ARBA00001947"/>
    </source>
</evidence>
<evidence type="ECO:0000313" key="20">
    <source>
        <dbReference type="Proteomes" id="UP000633448"/>
    </source>
</evidence>
<dbReference type="PANTHER" id="PTHR18952">
    <property type="entry name" value="CARBONIC ANHYDRASE"/>
    <property type="match status" value="1"/>
</dbReference>
<protein>
    <recommendedName>
        <fullName evidence="17">Carbonic anhydrase</fullName>
        <ecNumber evidence="17">4.2.1.1</ecNumber>
    </recommendedName>
</protein>
<dbReference type="CDD" id="cd03117">
    <property type="entry name" value="alpha_CA_IV_XV_like"/>
    <property type="match status" value="1"/>
</dbReference>
<keyword evidence="7 17" id="KW-0479">Metal-binding</keyword>
<accession>A0A851F011</accession>
<keyword evidence="6" id="KW-0336">GPI-anchor</keyword>
<reference evidence="19" key="1">
    <citation type="submission" date="2019-10" db="EMBL/GenBank/DDBJ databases">
        <title>Bird 10,000 Genomes (B10K) Project - Family phase.</title>
        <authorList>
            <person name="Zhang G."/>
        </authorList>
    </citation>
    <scope>NUCLEOTIDE SEQUENCE</scope>
    <source>
        <strain evidence="19">B10K-DU-002-53</strain>
        <tissue evidence="19">Muscle</tissue>
    </source>
</reference>
<feature type="non-terminal residue" evidence="19">
    <location>
        <position position="1"/>
    </location>
</feature>
<keyword evidence="12" id="KW-0325">Glycoprotein</keyword>
<dbReference type="OrthoDB" id="429145at2759"/>
<gene>
    <name evidence="19" type="primary">Ca4</name>
    <name evidence="19" type="ORF">PITSOR_R00320</name>
</gene>
<dbReference type="PANTHER" id="PTHR18952:SF95">
    <property type="entry name" value="CARBONIC ANHYDRASE 4"/>
    <property type="match status" value="1"/>
</dbReference>
<dbReference type="GO" id="GO:0005886">
    <property type="term" value="C:plasma membrane"/>
    <property type="evidence" value="ECO:0007669"/>
    <property type="project" value="UniProtKB-SubCell"/>
</dbReference>
<dbReference type="SUPFAM" id="SSF51069">
    <property type="entry name" value="Carbonic anhydrase"/>
    <property type="match status" value="1"/>
</dbReference>
<evidence type="ECO:0000256" key="5">
    <source>
        <dbReference type="ARBA" id="ARBA00022475"/>
    </source>
</evidence>
<keyword evidence="13 17" id="KW-0456">Lyase</keyword>